<keyword evidence="9 12" id="KW-0067">ATP-binding</keyword>
<keyword evidence="4" id="KW-0808">Transferase</keyword>
<evidence type="ECO:0000313" key="17">
    <source>
        <dbReference type="Proteomes" id="UP001497444"/>
    </source>
</evidence>
<evidence type="ECO:0000256" key="3">
    <source>
        <dbReference type="ARBA" id="ARBA00022614"/>
    </source>
</evidence>
<sequence length="536" mass="59303">MGEFVKRFRLALVFVAAAPPATACLLLLLLQLLFLLSSSCCATQEGDAIASMLQSLHYTKYNGTDPCTWDPAKIVCDPISGRITELHFHAQRLTGPLPAEIGVFTAATWIDLSYNSFSSLPDDLANLVNLQKLRLENSFLTGVIPPEISLLTKMEYLYLGNNSFTGPIPSSLGEMSNLRNLNVSGNCLSARITSETCPSNYNCSSSGKKFPYGAVVGGILGLCILILILIFCMICFADGDWQIPNDVKKYAFLELAKATDNFSAAHEIGAGGFGKVFCGTFDDGKMVAIKRARGESMQGMKEFRNEVLLLSRLHHRHLVKLEGFCDDKGLQILVYEFMKNGNLHDFLLDGNGSKLLSWGKRLEIAVGIAQGLDYLHSYADPPVIHRDVKPSNILLDENLIAKVSDFGISKENEDSFTHISTRPAGTAGYLDPEYFLRRQLTTASDVYGYGVLLLEIITGQQAIDHMRVEEMNLIRWVKPRFKKEGVERIVDPKLGNDYNKETMSVMTEVALMCAASSKNDRPSMKVSQVMHFYKSA</sequence>
<dbReference type="InterPro" id="IPR011009">
    <property type="entry name" value="Kinase-like_dom_sf"/>
</dbReference>
<evidence type="ECO:0000313" key="16">
    <source>
        <dbReference type="EMBL" id="CAK9264772.1"/>
    </source>
</evidence>
<feature type="binding site" evidence="12">
    <location>
        <position position="290"/>
    </location>
    <ligand>
        <name>ATP</name>
        <dbReference type="ChEBI" id="CHEBI:30616"/>
    </ligand>
</feature>
<dbReference type="Gene3D" id="3.80.10.10">
    <property type="entry name" value="Ribonuclease Inhibitor"/>
    <property type="match status" value="1"/>
</dbReference>
<dbReference type="PROSITE" id="PS50011">
    <property type="entry name" value="PROTEIN_KINASE_DOM"/>
    <property type="match status" value="1"/>
</dbReference>
<dbReference type="PANTHER" id="PTHR48006:SF51">
    <property type="entry name" value="PROTEIN KINASE DOMAIN-CONTAINING PROTEIN"/>
    <property type="match status" value="1"/>
</dbReference>
<keyword evidence="5 13" id="KW-0812">Transmembrane</keyword>
<keyword evidence="17" id="KW-1185">Reference proteome</keyword>
<accession>A0ABP0WD54</accession>
<dbReference type="InterPro" id="IPR000719">
    <property type="entry name" value="Prot_kinase_dom"/>
</dbReference>
<keyword evidence="10 13" id="KW-1133">Transmembrane helix</keyword>
<keyword evidence="7 12" id="KW-0547">Nucleotide-binding</keyword>
<name>A0ABP0WD54_9BRYO</name>
<keyword evidence="8" id="KW-0418">Kinase</keyword>
<protein>
    <recommendedName>
        <fullName evidence="15">Protein kinase domain-containing protein</fullName>
    </recommendedName>
</protein>
<evidence type="ECO:0000256" key="12">
    <source>
        <dbReference type="PROSITE-ProRule" id="PRU10141"/>
    </source>
</evidence>
<evidence type="ECO:0000256" key="9">
    <source>
        <dbReference type="ARBA" id="ARBA00022840"/>
    </source>
</evidence>
<organism evidence="16 17">
    <name type="scientific">Sphagnum jensenii</name>
    <dbReference type="NCBI Taxonomy" id="128206"/>
    <lineage>
        <taxon>Eukaryota</taxon>
        <taxon>Viridiplantae</taxon>
        <taxon>Streptophyta</taxon>
        <taxon>Embryophyta</taxon>
        <taxon>Bryophyta</taxon>
        <taxon>Sphagnophytina</taxon>
        <taxon>Sphagnopsida</taxon>
        <taxon>Sphagnales</taxon>
        <taxon>Sphagnaceae</taxon>
        <taxon>Sphagnum</taxon>
    </lineage>
</organism>
<dbReference type="Pfam" id="PF00560">
    <property type="entry name" value="LRR_1"/>
    <property type="match status" value="3"/>
</dbReference>
<reference evidence="16" key="1">
    <citation type="submission" date="2024-02" db="EMBL/GenBank/DDBJ databases">
        <authorList>
            <consortium name="ELIXIR-Norway"/>
            <consortium name="Elixir Norway"/>
        </authorList>
    </citation>
    <scope>NUCLEOTIDE SEQUENCE</scope>
</reference>
<evidence type="ECO:0000256" key="13">
    <source>
        <dbReference type="SAM" id="Phobius"/>
    </source>
</evidence>
<feature type="signal peptide" evidence="14">
    <location>
        <begin position="1"/>
        <end position="42"/>
    </location>
</feature>
<dbReference type="Proteomes" id="UP001497444">
    <property type="component" value="Chromosome 17"/>
</dbReference>
<keyword evidence="2" id="KW-0723">Serine/threonine-protein kinase</keyword>
<evidence type="ECO:0000256" key="4">
    <source>
        <dbReference type="ARBA" id="ARBA00022679"/>
    </source>
</evidence>
<dbReference type="InterPro" id="IPR051824">
    <property type="entry name" value="LRR_Rcpt-Like_S/T_Kinase"/>
</dbReference>
<dbReference type="SUPFAM" id="SSF52058">
    <property type="entry name" value="L domain-like"/>
    <property type="match status" value="1"/>
</dbReference>
<dbReference type="PROSITE" id="PS00108">
    <property type="entry name" value="PROTEIN_KINASE_ST"/>
    <property type="match status" value="1"/>
</dbReference>
<dbReference type="Pfam" id="PF07714">
    <property type="entry name" value="PK_Tyr_Ser-Thr"/>
    <property type="match status" value="1"/>
</dbReference>
<keyword evidence="6" id="KW-0677">Repeat</keyword>
<evidence type="ECO:0000256" key="14">
    <source>
        <dbReference type="SAM" id="SignalP"/>
    </source>
</evidence>
<evidence type="ECO:0000259" key="15">
    <source>
        <dbReference type="PROSITE" id="PS50011"/>
    </source>
</evidence>
<dbReference type="Gene3D" id="1.10.510.10">
    <property type="entry name" value="Transferase(Phosphotransferase) domain 1"/>
    <property type="match status" value="1"/>
</dbReference>
<gene>
    <name evidence="16" type="ORF">CSSPJE1EN1_LOCUS10250</name>
</gene>
<dbReference type="SMART" id="SM00220">
    <property type="entry name" value="S_TKc"/>
    <property type="match status" value="1"/>
</dbReference>
<evidence type="ECO:0000256" key="2">
    <source>
        <dbReference type="ARBA" id="ARBA00022527"/>
    </source>
</evidence>
<feature type="domain" description="Protein kinase" evidence="15">
    <location>
        <begin position="262"/>
        <end position="533"/>
    </location>
</feature>
<evidence type="ECO:0000256" key="7">
    <source>
        <dbReference type="ARBA" id="ARBA00022741"/>
    </source>
</evidence>
<dbReference type="InterPro" id="IPR001245">
    <property type="entry name" value="Ser-Thr/Tyr_kinase_cat_dom"/>
</dbReference>
<evidence type="ECO:0000256" key="10">
    <source>
        <dbReference type="ARBA" id="ARBA00022989"/>
    </source>
</evidence>
<evidence type="ECO:0000256" key="11">
    <source>
        <dbReference type="ARBA" id="ARBA00023136"/>
    </source>
</evidence>
<feature type="transmembrane region" description="Helical" evidence="13">
    <location>
        <begin position="210"/>
        <end position="236"/>
    </location>
</feature>
<proteinExistence type="predicted"/>
<dbReference type="InterPro" id="IPR032675">
    <property type="entry name" value="LRR_dom_sf"/>
</dbReference>
<keyword evidence="14" id="KW-0732">Signal</keyword>
<comment type="subcellular location">
    <subcellularLocation>
        <location evidence="1">Membrane</location>
    </subcellularLocation>
</comment>
<keyword evidence="11 13" id="KW-0472">Membrane</keyword>
<dbReference type="PROSITE" id="PS00107">
    <property type="entry name" value="PROTEIN_KINASE_ATP"/>
    <property type="match status" value="1"/>
</dbReference>
<dbReference type="PANTHER" id="PTHR48006">
    <property type="entry name" value="LEUCINE-RICH REPEAT-CONTAINING PROTEIN DDB_G0281931-RELATED"/>
    <property type="match status" value="1"/>
</dbReference>
<dbReference type="InterPro" id="IPR017441">
    <property type="entry name" value="Protein_kinase_ATP_BS"/>
</dbReference>
<evidence type="ECO:0000256" key="1">
    <source>
        <dbReference type="ARBA" id="ARBA00004370"/>
    </source>
</evidence>
<dbReference type="SUPFAM" id="SSF56112">
    <property type="entry name" value="Protein kinase-like (PK-like)"/>
    <property type="match status" value="1"/>
</dbReference>
<dbReference type="InterPro" id="IPR001611">
    <property type="entry name" value="Leu-rich_rpt"/>
</dbReference>
<dbReference type="InterPro" id="IPR008271">
    <property type="entry name" value="Ser/Thr_kinase_AS"/>
</dbReference>
<evidence type="ECO:0000256" key="5">
    <source>
        <dbReference type="ARBA" id="ARBA00022692"/>
    </source>
</evidence>
<evidence type="ECO:0000256" key="8">
    <source>
        <dbReference type="ARBA" id="ARBA00022777"/>
    </source>
</evidence>
<evidence type="ECO:0000256" key="6">
    <source>
        <dbReference type="ARBA" id="ARBA00022737"/>
    </source>
</evidence>
<dbReference type="EMBL" id="OZ020112">
    <property type="protein sequence ID" value="CAK9264772.1"/>
    <property type="molecule type" value="Genomic_DNA"/>
</dbReference>
<feature type="chain" id="PRO_5045278515" description="Protein kinase domain-containing protein" evidence="14">
    <location>
        <begin position="43"/>
        <end position="536"/>
    </location>
</feature>
<dbReference type="CDD" id="cd14066">
    <property type="entry name" value="STKc_IRAK"/>
    <property type="match status" value="1"/>
</dbReference>
<keyword evidence="3" id="KW-0433">Leucine-rich repeat</keyword>
<dbReference type="Gene3D" id="3.30.200.20">
    <property type="entry name" value="Phosphorylase Kinase, domain 1"/>
    <property type="match status" value="1"/>
</dbReference>